<protein>
    <submittedName>
        <fullName evidence="1">Uncharacterized protein</fullName>
    </submittedName>
</protein>
<gene>
    <name evidence="1" type="ORF">BO95DRAFT_440957</name>
</gene>
<accession>A0ACD1GF84</accession>
<evidence type="ECO:0000313" key="2">
    <source>
        <dbReference type="Proteomes" id="UP000249057"/>
    </source>
</evidence>
<keyword evidence="2" id="KW-1185">Reference proteome</keyword>
<evidence type="ECO:0000313" key="1">
    <source>
        <dbReference type="EMBL" id="RAH47921.1"/>
    </source>
</evidence>
<dbReference type="EMBL" id="KZ825327">
    <property type="protein sequence ID" value="RAH47921.1"/>
    <property type="molecule type" value="Genomic_DNA"/>
</dbReference>
<dbReference type="Proteomes" id="UP000249057">
    <property type="component" value="Unassembled WGS sequence"/>
</dbReference>
<organism evidence="1 2">
    <name type="scientific">Aspergillus brunneoviolaceus CBS 621.78</name>
    <dbReference type="NCBI Taxonomy" id="1450534"/>
    <lineage>
        <taxon>Eukaryota</taxon>
        <taxon>Fungi</taxon>
        <taxon>Dikarya</taxon>
        <taxon>Ascomycota</taxon>
        <taxon>Pezizomycotina</taxon>
        <taxon>Eurotiomycetes</taxon>
        <taxon>Eurotiomycetidae</taxon>
        <taxon>Eurotiales</taxon>
        <taxon>Aspergillaceae</taxon>
        <taxon>Aspergillus</taxon>
        <taxon>Aspergillus subgen. Circumdati</taxon>
    </lineage>
</organism>
<reference evidence="1" key="1">
    <citation type="submission" date="2018-02" db="EMBL/GenBank/DDBJ databases">
        <title>The genomes of Aspergillus section Nigri reveals drivers in fungal speciation.</title>
        <authorList>
            <consortium name="DOE Joint Genome Institute"/>
            <person name="Vesth T.C."/>
            <person name="Nybo J."/>
            <person name="Theobald S."/>
            <person name="Brandl J."/>
            <person name="Frisvad J.C."/>
            <person name="Nielsen K.F."/>
            <person name="Lyhne E.K."/>
            <person name="Kogle M.E."/>
            <person name="Kuo A."/>
            <person name="Riley R."/>
            <person name="Clum A."/>
            <person name="Nolan M."/>
            <person name="Lipzen A."/>
            <person name="Salamov A."/>
            <person name="Henrissat B."/>
            <person name="Wiebenga A."/>
            <person name="De vries R.P."/>
            <person name="Grigoriev I.V."/>
            <person name="Mortensen U.H."/>
            <person name="Andersen M.R."/>
            <person name="Baker S.E."/>
        </authorList>
    </citation>
    <scope>NUCLEOTIDE SEQUENCE</scope>
    <source>
        <strain evidence="1">CBS 621.78</strain>
    </source>
</reference>
<name>A0ACD1GF84_9EURO</name>
<sequence>MAGQLDSVIPLKMLHDPSLSAQDATNAACEDLIQSKRVFQEAESSLSDSDAFRQLSAATKADVRTLLTGCKNMMVGNVKWS</sequence>
<proteinExistence type="predicted"/>